<proteinExistence type="predicted"/>
<keyword evidence="2" id="KW-1185">Reference proteome</keyword>
<dbReference type="RefSeq" id="WP_289167682.1">
    <property type="nucleotide sequence ID" value="NZ_JASZZN010000143.1"/>
</dbReference>
<organism evidence="1 2">
    <name type="scientific">Roseiconus lacunae</name>
    <dbReference type="NCBI Taxonomy" id="2605694"/>
    <lineage>
        <taxon>Bacteria</taxon>
        <taxon>Pseudomonadati</taxon>
        <taxon>Planctomycetota</taxon>
        <taxon>Planctomycetia</taxon>
        <taxon>Pirellulales</taxon>
        <taxon>Pirellulaceae</taxon>
        <taxon>Roseiconus</taxon>
    </lineage>
</organism>
<dbReference type="Proteomes" id="UP001239462">
    <property type="component" value="Unassembled WGS sequence"/>
</dbReference>
<comment type="caution">
    <text evidence="1">The sequence shown here is derived from an EMBL/GenBank/DDBJ whole genome shotgun (WGS) entry which is preliminary data.</text>
</comment>
<evidence type="ECO:0000313" key="1">
    <source>
        <dbReference type="EMBL" id="MDM4019560.1"/>
    </source>
</evidence>
<reference evidence="1 2" key="1">
    <citation type="submission" date="2023-06" db="EMBL/GenBank/DDBJ databases">
        <title>Roseiconus lacunae JC819 isolated from Gulf of Mannar region, Tamil Nadu.</title>
        <authorList>
            <person name="Pk S."/>
            <person name="Ch S."/>
            <person name="Ch V.R."/>
        </authorList>
    </citation>
    <scope>NUCLEOTIDE SEQUENCE [LARGE SCALE GENOMIC DNA]</scope>
    <source>
        <strain evidence="1 2">JC819</strain>
    </source>
</reference>
<dbReference type="EMBL" id="JASZZN010000143">
    <property type="protein sequence ID" value="MDM4019560.1"/>
    <property type="molecule type" value="Genomic_DNA"/>
</dbReference>
<sequence length="62" mass="6871">MPCTEGRESTVLKWIVFRPSSVTADVRLATSRSLVHSSSSADQIRRLSLWLELGPSLRDAIS</sequence>
<feature type="non-terminal residue" evidence="1">
    <location>
        <position position="62"/>
    </location>
</feature>
<evidence type="ECO:0000313" key="2">
    <source>
        <dbReference type="Proteomes" id="UP001239462"/>
    </source>
</evidence>
<gene>
    <name evidence="1" type="ORF">QTN89_29170</name>
</gene>
<protein>
    <submittedName>
        <fullName evidence="1">Uncharacterized protein</fullName>
    </submittedName>
</protein>
<name>A0ABT7PSV5_9BACT</name>
<accession>A0ABT7PSV5</accession>